<evidence type="ECO:0000256" key="6">
    <source>
        <dbReference type="PIRSR" id="PIRSR604254-1"/>
    </source>
</evidence>
<keyword evidence="6" id="KW-0479">Metal-binding</keyword>
<evidence type="ECO:0000256" key="1">
    <source>
        <dbReference type="ARBA" id="ARBA00004141"/>
    </source>
</evidence>
<evidence type="ECO:0000313" key="9">
    <source>
        <dbReference type="EMBL" id="KAF9335553.1"/>
    </source>
</evidence>
<feature type="binding site" evidence="6">
    <location>
        <position position="186"/>
    </location>
    <ligand>
        <name>Zn(2+)</name>
        <dbReference type="ChEBI" id="CHEBI:29105"/>
    </ligand>
</feature>
<sequence>MAIQQSYATSSSASASASTTTARTRSSARKSTKDMSSTSCSTGNNADKDQSSAAPPNGIFSIKPVDNTQKTNESISSASSECSDLGPICEWADLPHWMQDNPAIWTGYRRPTFSYRKCLASLGFLHNETINIYSHLLGALACIIASPIAYFKVFGVLDTIQWKDIIVFYIFMAGAIICLFFSASFHCFSCHSEPVSGQWNRCDYVGIVFLIVGSFYPAIYYGFYCHQTWQILYLTLITVFGAATIVAVIRPKFRTPQYRWVRSTLFLALGLCGVFPVIHGLFVYGLVLAQKAMSLNYMIWMGASYVIGALLYGSRTPERFFPGKCDHFGSSHQIFHMMVLMGVVAHFLGVTKAMAFWHDANHVCSIPIAQMRSEYIH</sequence>
<feature type="compositionally biased region" description="Polar residues" evidence="7">
    <location>
        <begin position="34"/>
        <end position="45"/>
    </location>
</feature>
<proteinExistence type="inferred from homology"/>
<feature type="transmembrane region" description="Helical" evidence="8">
    <location>
        <begin position="132"/>
        <end position="153"/>
    </location>
</feature>
<keyword evidence="4 8" id="KW-1133">Transmembrane helix</keyword>
<evidence type="ECO:0000256" key="5">
    <source>
        <dbReference type="ARBA" id="ARBA00023136"/>
    </source>
</evidence>
<keyword evidence="10" id="KW-1185">Reference proteome</keyword>
<dbReference type="Pfam" id="PF03006">
    <property type="entry name" value="HlyIII"/>
    <property type="match status" value="1"/>
</dbReference>
<protein>
    <submittedName>
        <fullName evidence="9">Uncharacterized protein</fullName>
    </submittedName>
</protein>
<dbReference type="PANTHER" id="PTHR20855:SF52">
    <property type="entry name" value="ADIPONECTIN RECEPTOR PROTEIN"/>
    <property type="match status" value="1"/>
</dbReference>
<evidence type="ECO:0000313" key="10">
    <source>
        <dbReference type="Proteomes" id="UP000696485"/>
    </source>
</evidence>
<gene>
    <name evidence="9" type="ORF">BG006_011241</name>
</gene>
<dbReference type="PANTHER" id="PTHR20855">
    <property type="entry name" value="ADIPOR/PROGESTIN RECEPTOR-RELATED"/>
    <property type="match status" value="1"/>
</dbReference>
<comment type="caution">
    <text evidence="9">The sequence shown here is derived from an EMBL/GenBank/DDBJ whole genome shotgun (WGS) entry which is preliminary data.</text>
</comment>
<feature type="transmembrane region" description="Helical" evidence="8">
    <location>
        <begin position="204"/>
        <end position="224"/>
    </location>
</feature>
<dbReference type="GO" id="GO:0038023">
    <property type="term" value="F:signaling receptor activity"/>
    <property type="evidence" value="ECO:0007669"/>
    <property type="project" value="TreeGrafter"/>
</dbReference>
<comment type="similarity">
    <text evidence="2">Belongs to the ADIPOR family.</text>
</comment>
<organism evidence="9 10">
    <name type="scientific">Podila minutissima</name>
    <dbReference type="NCBI Taxonomy" id="64525"/>
    <lineage>
        <taxon>Eukaryota</taxon>
        <taxon>Fungi</taxon>
        <taxon>Fungi incertae sedis</taxon>
        <taxon>Mucoromycota</taxon>
        <taxon>Mortierellomycotina</taxon>
        <taxon>Mortierellomycetes</taxon>
        <taxon>Mortierellales</taxon>
        <taxon>Mortierellaceae</taxon>
        <taxon>Podila</taxon>
    </lineage>
</organism>
<keyword evidence="5 8" id="KW-0472">Membrane</keyword>
<feature type="binding site" evidence="6">
    <location>
        <position position="336"/>
    </location>
    <ligand>
        <name>Zn(2+)</name>
        <dbReference type="ChEBI" id="CHEBI:29105"/>
    </ligand>
</feature>
<feature type="transmembrane region" description="Helical" evidence="8">
    <location>
        <begin position="230"/>
        <end position="253"/>
    </location>
</feature>
<dbReference type="Proteomes" id="UP000696485">
    <property type="component" value="Unassembled WGS sequence"/>
</dbReference>
<feature type="transmembrane region" description="Helical" evidence="8">
    <location>
        <begin position="295"/>
        <end position="313"/>
    </location>
</feature>
<dbReference type="GO" id="GO:0046872">
    <property type="term" value="F:metal ion binding"/>
    <property type="evidence" value="ECO:0007669"/>
    <property type="project" value="UniProtKB-KW"/>
</dbReference>
<dbReference type="InterPro" id="IPR004254">
    <property type="entry name" value="AdipoR/HlyIII-related"/>
</dbReference>
<dbReference type="AlphaFoldDB" id="A0A9P5SPT1"/>
<evidence type="ECO:0000256" key="8">
    <source>
        <dbReference type="SAM" id="Phobius"/>
    </source>
</evidence>
<feature type="region of interest" description="Disordered" evidence="7">
    <location>
        <begin position="1"/>
        <end position="65"/>
    </location>
</feature>
<evidence type="ECO:0000256" key="4">
    <source>
        <dbReference type="ARBA" id="ARBA00022989"/>
    </source>
</evidence>
<feature type="compositionally biased region" description="Low complexity" evidence="7">
    <location>
        <begin position="8"/>
        <end position="25"/>
    </location>
</feature>
<feature type="binding site" evidence="6">
    <location>
        <position position="332"/>
    </location>
    <ligand>
        <name>Zn(2+)</name>
        <dbReference type="ChEBI" id="CHEBI:29105"/>
    </ligand>
</feature>
<feature type="transmembrane region" description="Helical" evidence="8">
    <location>
        <begin position="334"/>
        <end position="357"/>
    </location>
</feature>
<dbReference type="GO" id="GO:0006882">
    <property type="term" value="P:intracellular zinc ion homeostasis"/>
    <property type="evidence" value="ECO:0007669"/>
    <property type="project" value="TreeGrafter"/>
</dbReference>
<evidence type="ECO:0000256" key="3">
    <source>
        <dbReference type="ARBA" id="ARBA00022692"/>
    </source>
</evidence>
<dbReference type="GO" id="GO:0016020">
    <property type="term" value="C:membrane"/>
    <property type="evidence" value="ECO:0007669"/>
    <property type="project" value="UniProtKB-SubCell"/>
</dbReference>
<dbReference type="EMBL" id="JAAAUY010000095">
    <property type="protein sequence ID" value="KAF9335553.1"/>
    <property type="molecule type" value="Genomic_DNA"/>
</dbReference>
<reference evidence="9" key="1">
    <citation type="journal article" date="2020" name="Fungal Divers.">
        <title>Resolving the Mortierellaceae phylogeny through synthesis of multi-gene phylogenetics and phylogenomics.</title>
        <authorList>
            <person name="Vandepol N."/>
            <person name="Liber J."/>
            <person name="Desiro A."/>
            <person name="Na H."/>
            <person name="Kennedy M."/>
            <person name="Barry K."/>
            <person name="Grigoriev I.V."/>
            <person name="Miller A.N."/>
            <person name="O'Donnell K."/>
            <person name="Stajich J.E."/>
            <person name="Bonito G."/>
        </authorList>
    </citation>
    <scope>NUCLEOTIDE SEQUENCE</scope>
    <source>
        <strain evidence="9">NVP1</strain>
    </source>
</reference>
<accession>A0A9P5SPT1</accession>
<feature type="transmembrane region" description="Helical" evidence="8">
    <location>
        <begin position="165"/>
        <end position="183"/>
    </location>
</feature>
<keyword evidence="3 8" id="KW-0812">Transmembrane</keyword>
<comment type="subcellular location">
    <subcellularLocation>
        <location evidence="1">Membrane</location>
        <topology evidence="1">Multi-pass membrane protein</topology>
    </subcellularLocation>
</comment>
<keyword evidence="6" id="KW-0862">Zinc</keyword>
<feature type="transmembrane region" description="Helical" evidence="8">
    <location>
        <begin position="265"/>
        <end position="289"/>
    </location>
</feature>
<evidence type="ECO:0000256" key="2">
    <source>
        <dbReference type="ARBA" id="ARBA00007018"/>
    </source>
</evidence>
<name>A0A9P5SPT1_9FUNG</name>
<evidence type="ECO:0000256" key="7">
    <source>
        <dbReference type="SAM" id="MobiDB-lite"/>
    </source>
</evidence>